<evidence type="ECO:0000313" key="1">
    <source>
        <dbReference type="EMBL" id="KAK7367646.1"/>
    </source>
</evidence>
<proteinExistence type="predicted"/>
<keyword evidence="2" id="KW-1185">Reference proteome</keyword>
<dbReference type="Proteomes" id="UP001374584">
    <property type="component" value="Unassembled WGS sequence"/>
</dbReference>
<comment type="caution">
    <text evidence="1">The sequence shown here is derived from an EMBL/GenBank/DDBJ whole genome shotgun (WGS) entry which is preliminary data.</text>
</comment>
<name>A0AAN9N8F8_PHACN</name>
<accession>A0AAN9N8F8</accession>
<reference evidence="1 2" key="1">
    <citation type="submission" date="2024-01" db="EMBL/GenBank/DDBJ databases">
        <title>The genomes of 5 underutilized Papilionoideae crops provide insights into root nodulation and disease resistanc.</title>
        <authorList>
            <person name="Jiang F."/>
        </authorList>
    </citation>
    <scope>NUCLEOTIDE SEQUENCE [LARGE SCALE GENOMIC DNA]</scope>
    <source>
        <strain evidence="1">JINMINGXINNONG_FW02</strain>
        <tissue evidence="1">Leaves</tissue>
    </source>
</reference>
<dbReference type="AlphaFoldDB" id="A0AAN9N8F8"/>
<organism evidence="1 2">
    <name type="scientific">Phaseolus coccineus</name>
    <name type="common">Scarlet runner bean</name>
    <name type="synonym">Phaseolus multiflorus</name>
    <dbReference type="NCBI Taxonomy" id="3886"/>
    <lineage>
        <taxon>Eukaryota</taxon>
        <taxon>Viridiplantae</taxon>
        <taxon>Streptophyta</taxon>
        <taxon>Embryophyta</taxon>
        <taxon>Tracheophyta</taxon>
        <taxon>Spermatophyta</taxon>
        <taxon>Magnoliopsida</taxon>
        <taxon>eudicotyledons</taxon>
        <taxon>Gunneridae</taxon>
        <taxon>Pentapetalae</taxon>
        <taxon>rosids</taxon>
        <taxon>fabids</taxon>
        <taxon>Fabales</taxon>
        <taxon>Fabaceae</taxon>
        <taxon>Papilionoideae</taxon>
        <taxon>50 kb inversion clade</taxon>
        <taxon>NPAAA clade</taxon>
        <taxon>indigoferoid/millettioid clade</taxon>
        <taxon>Phaseoleae</taxon>
        <taxon>Phaseolus</taxon>
    </lineage>
</organism>
<sequence>MVVFDEEALRRSTANLSGCVLKYIRTNTNSWCHFSQQKTAAFSSHYRRSRASLCFALLGGGATGDTNGGTEPHGLRLVFSHNHLFFYCSLVSPTSTSQPYIEVTYTESENGQVCFIVFGVEVKYAFIGFINGFSEIGMNVMMELGP</sequence>
<evidence type="ECO:0000313" key="2">
    <source>
        <dbReference type="Proteomes" id="UP001374584"/>
    </source>
</evidence>
<dbReference type="EMBL" id="JAYMYR010000004">
    <property type="protein sequence ID" value="KAK7367646.1"/>
    <property type="molecule type" value="Genomic_DNA"/>
</dbReference>
<gene>
    <name evidence="1" type="ORF">VNO80_09661</name>
</gene>
<protein>
    <submittedName>
        <fullName evidence="1">Uncharacterized protein</fullName>
    </submittedName>
</protein>